<evidence type="ECO:0000313" key="3">
    <source>
        <dbReference type="Proteomes" id="UP000007934"/>
    </source>
</evidence>
<protein>
    <submittedName>
        <fullName evidence="2">Thiamine monophosphate synthase</fullName>
    </submittedName>
</protein>
<organism evidence="2 3">
    <name type="scientific">Helicobacter felis (strain ATCC 49179 / CCUG 28539 / NCTC 12436 / CS1)</name>
    <dbReference type="NCBI Taxonomy" id="936155"/>
    <lineage>
        <taxon>Bacteria</taxon>
        <taxon>Pseudomonadati</taxon>
        <taxon>Campylobacterota</taxon>
        <taxon>Epsilonproteobacteria</taxon>
        <taxon>Campylobacterales</taxon>
        <taxon>Helicobacteraceae</taxon>
        <taxon>Helicobacter</taxon>
    </lineage>
</organism>
<gene>
    <name evidence="2" type="ordered locus">Hfelis_11110</name>
</gene>
<dbReference type="GO" id="GO:0009228">
    <property type="term" value="P:thiamine biosynthetic process"/>
    <property type="evidence" value="ECO:0007669"/>
    <property type="project" value="UniProtKB-KW"/>
</dbReference>
<dbReference type="EMBL" id="FQ670179">
    <property type="protein sequence ID" value="CBY83195.1"/>
    <property type="molecule type" value="Genomic_DNA"/>
</dbReference>
<name>E7ADD8_HELFC</name>
<evidence type="ECO:0000259" key="1">
    <source>
        <dbReference type="Pfam" id="PF02581"/>
    </source>
</evidence>
<dbReference type="InterPro" id="IPR022998">
    <property type="entry name" value="ThiamineP_synth_TenI"/>
</dbReference>
<dbReference type="Gene3D" id="3.20.20.70">
    <property type="entry name" value="Aldolase class I"/>
    <property type="match status" value="1"/>
</dbReference>
<feature type="domain" description="Thiamine phosphate synthase/TenI" evidence="1">
    <location>
        <begin position="70"/>
        <end position="182"/>
    </location>
</feature>
<dbReference type="Proteomes" id="UP000007934">
    <property type="component" value="Chromosome"/>
</dbReference>
<dbReference type="InterPro" id="IPR013785">
    <property type="entry name" value="Aldolase_TIM"/>
</dbReference>
<dbReference type="CDD" id="cd00564">
    <property type="entry name" value="TMP_TenI"/>
    <property type="match status" value="1"/>
</dbReference>
<dbReference type="Pfam" id="PF02581">
    <property type="entry name" value="TMP-TENI"/>
    <property type="match status" value="1"/>
</dbReference>
<dbReference type="InterPro" id="IPR036206">
    <property type="entry name" value="ThiamineP_synth_sf"/>
</dbReference>
<dbReference type="RefSeq" id="WP_013469559.1">
    <property type="nucleotide sequence ID" value="NC_014810.2"/>
</dbReference>
<proteinExistence type="predicted"/>
<accession>E7ADD8</accession>
<dbReference type="eggNOG" id="COG0352">
    <property type="taxonomic scope" value="Bacteria"/>
</dbReference>
<dbReference type="GeneID" id="36134153"/>
<dbReference type="AlphaFoldDB" id="E7ADD8"/>
<dbReference type="HOGENOM" id="CLU_018272_5_0_7"/>
<dbReference type="STRING" id="936155.HFELIS_11110"/>
<sequence>MIESYCITPPFLSTRNLEDFKTTLFKSFSTHRPSRACLRAPCAPPDLLACFVELCKTFAITSYLNLPLLSSSIDQALQYGFFGVHAKGHALAELPSIPPTLSSFYSAHSAQEVQQALDLGAHFCTLSPIFPTPHKSPPLGLDYLDQLTPLQKNRLFALGGIVRIEQVKLIASKGLRGFASVRYFL</sequence>
<dbReference type="SUPFAM" id="SSF51391">
    <property type="entry name" value="Thiamin phosphate synthase"/>
    <property type="match status" value="1"/>
</dbReference>
<keyword evidence="3" id="KW-1185">Reference proteome</keyword>
<evidence type="ECO:0000313" key="2">
    <source>
        <dbReference type="EMBL" id="CBY83195.1"/>
    </source>
</evidence>
<reference evidence="2 3" key="1">
    <citation type="journal article" date="2011" name="Genome Biol. Evol.">
        <title>Comparative whole genome sequence analysis of the carcinogenic bacterial model pathogen Helicobacter felis.</title>
        <authorList>
            <person name="Arnold I.C."/>
            <person name="Zigova Z."/>
            <person name="Holden M."/>
            <person name="Lawley T.D."/>
            <person name="Rad R."/>
            <person name="Dougan G."/>
            <person name="Falkow S."/>
            <person name="Bentley S.D."/>
            <person name="Muller A."/>
        </authorList>
    </citation>
    <scope>NUCLEOTIDE SEQUENCE [LARGE SCALE GENOMIC DNA]</scope>
    <source>
        <strain evidence="3">ATCC 49179 / CCUG 28539 / NCTC 12436 / CS1</strain>
    </source>
</reference>
<dbReference type="OrthoDB" id="5347413at2"/>
<dbReference type="KEGG" id="hfe:HFELIS_11110"/>